<reference evidence="20 21" key="1">
    <citation type="submission" date="2021-09" db="EMBL/GenBank/DDBJ databases">
        <title>Genomic insights and catalytic innovation underlie evolution of tropane alkaloids biosynthesis.</title>
        <authorList>
            <person name="Wang Y.-J."/>
            <person name="Tian T."/>
            <person name="Huang J.-P."/>
            <person name="Huang S.-X."/>
        </authorList>
    </citation>
    <scope>NUCLEOTIDE SEQUENCE [LARGE SCALE GENOMIC DNA]</scope>
    <source>
        <strain evidence="20">KIB-2018</strain>
        <tissue evidence="20">Leaf</tissue>
    </source>
</reference>
<evidence type="ECO:0000256" key="2">
    <source>
        <dbReference type="ARBA" id="ARBA00022475"/>
    </source>
</evidence>
<evidence type="ECO:0000256" key="9">
    <source>
        <dbReference type="ARBA" id="ARBA00023157"/>
    </source>
</evidence>
<feature type="domain" description="Protein kinase" evidence="17">
    <location>
        <begin position="522"/>
        <end position="798"/>
    </location>
</feature>
<keyword evidence="10" id="KW-0325">Glycoprotein</keyword>
<dbReference type="InterPro" id="IPR036426">
    <property type="entry name" value="Bulb-type_lectin_dom_sf"/>
</dbReference>
<dbReference type="SUPFAM" id="SSF56112">
    <property type="entry name" value="Protein kinase-like (PK-like)"/>
    <property type="match status" value="1"/>
</dbReference>
<keyword evidence="8 13" id="KW-0067">ATP-binding</keyword>
<keyword evidence="15" id="KW-1133">Transmembrane helix</keyword>
<feature type="chain" id="PRO_5043653407" description="Receptor-like serine/threonine-protein kinase" evidence="16">
    <location>
        <begin position="24"/>
        <end position="837"/>
    </location>
</feature>
<dbReference type="EC" id="2.7.11.1" evidence="13"/>
<evidence type="ECO:0000259" key="19">
    <source>
        <dbReference type="PROSITE" id="PS50948"/>
    </source>
</evidence>
<protein>
    <recommendedName>
        <fullName evidence="13">Receptor-like serine/threonine-protein kinase</fullName>
        <ecNumber evidence="13">2.7.11.1</ecNumber>
    </recommendedName>
</protein>
<evidence type="ECO:0000256" key="14">
    <source>
        <dbReference type="PROSITE-ProRule" id="PRU10141"/>
    </source>
</evidence>
<keyword evidence="3 13" id="KW-0723">Serine/threonine-protein kinase</keyword>
<evidence type="ECO:0000256" key="15">
    <source>
        <dbReference type="SAM" id="Phobius"/>
    </source>
</evidence>
<organism evidence="20 21">
    <name type="scientific">Erythroxylum novogranatense</name>
    <dbReference type="NCBI Taxonomy" id="1862640"/>
    <lineage>
        <taxon>Eukaryota</taxon>
        <taxon>Viridiplantae</taxon>
        <taxon>Streptophyta</taxon>
        <taxon>Embryophyta</taxon>
        <taxon>Tracheophyta</taxon>
        <taxon>Spermatophyta</taxon>
        <taxon>Magnoliopsida</taxon>
        <taxon>eudicotyledons</taxon>
        <taxon>Gunneridae</taxon>
        <taxon>Pentapetalae</taxon>
        <taxon>rosids</taxon>
        <taxon>fabids</taxon>
        <taxon>Malpighiales</taxon>
        <taxon>Erythroxylaceae</taxon>
        <taxon>Erythroxylum</taxon>
    </lineage>
</organism>
<dbReference type="EMBL" id="JAIWQS010000001">
    <property type="protein sequence ID" value="KAJ8773845.1"/>
    <property type="molecule type" value="Genomic_DNA"/>
</dbReference>
<feature type="binding site" evidence="14">
    <location>
        <position position="550"/>
    </location>
    <ligand>
        <name>ATP</name>
        <dbReference type="ChEBI" id="CHEBI:30616"/>
    </ligand>
</feature>
<keyword evidence="6 13" id="KW-0547">Nucleotide-binding</keyword>
<dbReference type="InterPro" id="IPR024171">
    <property type="entry name" value="SRK-like_kinase"/>
</dbReference>
<evidence type="ECO:0000256" key="5">
    <source>
        <dbReference type="ARBA" id="ARBA00022729"/>
    </source>
</evidence>
<evidence type="ECO:0000313" key="20">
    <source>
        <dbReference type="EMBL" id="KAJ8773845.1"/>
    </source>
</evidence>
<dbReference type="PANTHER" id="PTHR27002">
    <property type="entry name" value="RECEPTOR-LIKE SERINE/THREONINE-PROTEIN KINASE SD1-8"/>
    <property type="match status" value="1"/>
</dbReference>
<dbReference type="FunFam" id="1.10.510.10:FF:000060">
    <property type="entry name" value="G-type lectin S-receptor-like serine/threonine-protein kinase"/>
    <property type="match status" value="1"/>
</dbReference>
<evidence type="ECO:0000256" key="8">
    <source>
        <dbReference type="ARBA" id="ARBA00022840"/>
    </source>
</evidence>
<keyword evidence="21" id="KW-1185">Reference proteome</keyword>
<dbReference type="CDD" id="cd01098">
    <property type="entry name" value="PAN_AP_plant"/>
    <property type="match status" value="1"/>
</dbReference>
<evidence type="ECO:0000259" key="17">
    <source>
        <dbReference type="PROSITE" id="PS50011"/>
    </source>
</evidence>
<dbReference type="CDD" id="cd14066">
    <property type="entry name" value="STKc_IRAK"/>
    <property type="match status" value="1"/>
</dbReference>
<dbReference type="PROSITE" id="PS00108">
    <property type="entry name" value="PROTEIN_KINASE_ST"/>
    <property type="match status" value="1"/>
</dbReference>
<keyword evidence="7 13" id="KW-0418">Kinase</keyword>
<keyword evidence="4 13" id="KW-0808">Transferase</keyword>
<dbReference type="PROSITE" id="PS50927">
    <property type="entry name" value="BULB_LECTIN"/>
    <property type="match status" value="1"/>
</dbReference>
<dbReference type="InterPro" id="IPR001245">
    <property type="entry name" value="Ser-Thr/Tyr_kinase_cat_dom"/>
</dbReference>
<dbReference type="InterPro" id="IPR000858">
    <property type="entry name" value="S_locus_glycoprot_dom"/>
</dbReference>
<evidence type="ECO:0000256" key="13">
    <source>
        <dbReference type="PIRNR" id="PIRNR000641"/>
    </source>
</evidence>
<name>A0AAV8U3M4_9ROSI</name>
<dbReference type="Gene3D" id="1.10.510.10">
    <property type="entry name" value="Transferase(Phosphotransferase) domain 1"/>
    <property type="match status" value="1"/>
</dbReference>
<dbReference type="SMART" id="SM00108">
    <property type="entry name" value="B_lectin"/>
    <property type="match status" value="1"/>
</dbReference>
<comment type="subcellular location">
    <subcellularLocation>
        <location evidence="1">Cell membrane</location>
        <topology evidence="1">Single-pass type I membrane protein</topology>
    </subcellularLocation>
</comment>
<evidence type="ECO:0000256" key="16">
    <source>
        <dbReference type="SAM" id="SignalP"/>
    </source>
</evidence>
<evidence type="ECO:0000256" key="10">
    <source>
        <dbReference type="ARBA" id="ARBA00023180"/>
    </source>
</evidence>
<evidence type="ECO:0000256" key="6">
    <source>
        <dbReference type="ARBA" id="ARBA00022741"/>
    </source>
</evidence>
<dbReference type="PIRSF" id="PIRSF000641">
    <property type="entry name" value="SRK"/>
    <property type="match status" value="1"/>
</dbReference>
<dbReference type="Pfam" id="PF08276">
    <property type="entry name" value="PAN_2"/>
    <property type="match status" value="1"/>
</dbReference>
<feature type="domain" description="Bulb-type lectin" evidence="18">
    <location>
        <begin position="18"/>
        <end position="152"/>
    </location>
</feature>
<feature type="transmembrane region" description="Helical" evidence="15">
    <location>
        <begin position="442"/>
        <end position="463"/>
    </location>
</feature>
<dbReference type="Pfam" id="PF00954">
    <property type="entry name" value="S_locus_glycop"/>
    <property type="match status" value="1"/>
</dbReference>
<dbReference type="InterPro" id="IPR003609">
    <property type="entry name" value="Pan_app"/>
</dbReference>
<dbReference type="GO" id="GO:0005886">
    <property type="term" value="C:plasma membrane"/>
    <property type="evidence" value="ECO:0007669"/>
    <property type="project" value="UniProtKB-SubCell"/>
</dbReference>
<dbReference type="FunFam" id="2.90.10.10:FF:000005">
    <property type="entry name" value="G-type lectin S-receptor-like serine/threonine-protein kinase"/>
    <property type="match status" value="1"/>
</dbReference>
<keyword evidence="15" id="KW-0812">Transmembrane</keyword>
<dbReference type="SUPFAM" id="SSF51110">
    <property type="entry name" value="alpha-D-mannose-specific plant lectins"/>
    <property type="match status" value="1"/>
</dbReference>
<gene>
    <name evidence="20" type="ORF">K2173_008308</name>
</gene>
<evidence type="ECO:0000256" key="11">
    <source>
        <dbReference type="ARBA" id="ARBA00047899"/>
    </source>
</evidence>
<comment type="similarity">
    <text evidence="13">Belongs to the protein kinase superfamily. Ser/Thr protein kinase family.</text>
</comment>
<evidence type="ECO:0000256" key="4">
    <source>
        <dbReference type="ARBA" id="ARBA00022679"/>
    </source>
</evidence>
<dbReference type="PANTHER" id="PTHR27002:SF839">
    <property type="entry name" value="NON-SPECIFIC SERINE_THREONINE PROTEIN KINASE"/>
    <property type="match status" value="1"/>
</dbReference>
<comment type="catalytic activity">
    <reaction evidence="11 13">
        <text>L-threonyl-[protein] + ATP = O-phospho-L-threonyl-[protein] + ADP + H(+)</text>
        <dbReference type="Rhea" id="RHEA:46608"/>
        <dbReference type="Rhea" id="RHEA-COMP:11060"/>
        <dbReference type="Rhea" id="RHEA-COMP:11605"/>
        <dbReference type="ChEBI" id="CHEBI:15378"/>
        <dbReference type="ChEBI" id="CHEBI:30013"/>
        <dbReference type="ChEBI" id="CHEBI:30616"/>
        <dbReference type="ChEBI" id="CHEBI:61977"/>
        <dbReference type="ChEBI" id="CHEBI:456216"/>
        <dbReference type="EC" id="2.7.11.1"/>
    </reaction>
</comment>
<dbReference type="GO" id="GO:0048544">
    <property type="term" value="P:recognition of pollen"/>
    <property type="evidence" value="ECO:0007669"/>
    <property type="project" value="InterPro"/>
</dbReference>
<comment type="caution">
    <text evidence="20">The sequence shown here is derived from an EMBL/GenBank/DDBJ whole genome shotgun (WGS) entry which is preliminary data.</text>
</comment>
<dbReference type="PROSITE" id="PS00107">
    <property type="entry name" value="PROTEIN_KINASE_ATP"/>
    <property type="match status" value="1"/>
</dbReference>
<dbReference type="PROSITE" id="PS50948">
    <property type="entry name" value="PAN"/>
    <property type="match status" value="1"/>
</dbReference>
<dbReference type="InterPro" id="IPR011009">
    <property type="entry name" value="Kinase-like_dom_sf"/>
</dbReference>
<proteinExistence type="inferred from homology"/>
<dbReference type="Proteomes" id="UP001159364">
    <property type="component" value="Linkage Group LG01"/>
</dbReference>
<dbReference type="SMART" id="SM00220">
    <property type="entry name" value="S_TKc"/>
    <property type="match status" value="1"/>
</dbReference>
<evidence type="ECO:0000256" key="3">
    <source>
        <dbReference type="ARBA" id="ARBA00022527"/>
    </source>
</evidence>
<dbReference type="InterPro" id="IPR017441">
    <property type="entry name" value="Protein_kinase_ATP_BS"/>
</dbReference>
<dbReference type="InterPro" id="IPR000719">
    <property type="entry name" value="Prot_kinase_dom"/>
</dbReference>
<dbReference type="GO" id="GO:0004674">
    <property type="term" value="F:protein serine/threonine kinase activity"/>
    <property type="evidence" value="ECO:0007669"/>
    <property type="project" value="UniProtKB-KW"/>
</dbReference>
<dbReference type="CDD" id="cd00028">
    <property type="entry name" value="B_lectin"/>
    <property type="match status" value="1"/>
</dbReference>
<evidence type="ECO:0000313" key="21">
    <source>
        <dbReference type="Proteomes" id="UP001159364"/>
    </source>
</evidence>
<keyword evidence="5 16" id="KW-0732">Signal</keyword>
<dbReference type="InterPro" id="IPR001480">
    <property type="entry name" value="Bulb-type_lectin_dom"/>
</dbReference>
<comment type="catalytic activity">
    <reaction evidence="12 13">
        <text>L-seryl-[protein] + ATP = O-phospho-L-seryl-[protein] + ADP + H(+)</text>
        <dbReference type="Rhea" id="RHEA:17989"/>
        <dbReference type="Rhea" id="RHEA-COMP:9863"/>
        <dbReference type="Rhea" id="RHEA-COMP:11604"/>
        <dbReference type="ChEBI" id="CHEBI:15378"/>
        <dbReference type="ChEBI" id="CHEBI:29999"/>
        <dbReference type="ChEBI" id="CHEBI:30616"/>
        <dbReference type="ChEBI" id="CHEBI:83421"/>
        <dbReference type="ChEBI" id="CHEBI:456216"/>
        <dbReference type="EC" id="2.7.11.1"/>
    </reaction>
</comment>
<feature type="domain" description="Apple" evidence="19">
    <location>
        <begin position="341"/>
        <end position="420"/>
    </location>
</feature>
<evidence type="ECO:0000256" key="1">
    <source>
        <dbReference type="ARBA" id="ARBA00004251"/>
    </source>
</evidence>
<evidence type="ECO:0000256" key="12">
    <source>
        <dbReference type="ARBA" id="ARBA00048679"/>
    </source>
</evidence>
<evidence type="ECO:0000259" key="18">
    <source>
        <dbReference type="PROSITE" id="PS50927"/>
    </source>
</evidence>
<sequence>MDVFFLLLHSFTLVVFHSRIVTSGDTLACNQNISDDGQLLVSKDNLFALGFFSSGNSSSRYLGIWYYGLPDQYVIWVANRDSPINGSFGVLSLNRIGDLILYSNGDQEHSVVWSTNLSMDVQADDTCVAQLLDSGNFALFRGGKIVWQSFYYPTNSVLKEVRLGLNRRTGEEHFISSWKSADDPGTGQYSLKLIAGGSPQFVLYKGASPYWISSPWPWRKYAYVYNYTYVNSQDELYFTYFRPTEEDISRRIRSVLDETGTIRRLNWFESDGKWKELWSAPKYRCDSYGQCGDYMKCNPSNENKVDCTCPPGYEPKLMKNRILKDGEGICMKKQQGSSLLCEQGEGFVKMSKVNVPDNSNAVWLGKNMGYLQCQQECMSNYSCLAYASVGVAGTTGCLAWYGRLMDSIEFREDGYDLYVCVDVLQLVEYASKSSSLLKRKEMLAILAISVFSAWIVIVVFLFLRKRIKRRATKDKWSKRISHINSLDHNKNTLMADELRETNNQAELAFYDLSTISTATNNFSLGNKIGQGGFGSVYKGQLPDGQQVAVKRLSKNSRQGMEEFINEVKLIAKLQHRNLVKLLGCCVEGEEPMLIYEYLINKSLDSSLFDHVRSGSLDWRKRFDIIVGTARGILYLHQDSRLRIIHRDLKTSNVLLDAEMKPKISDFGMARIFEDDQMQDVTKKVVGTYGYMSPEYAVFGKFSVKSDVFSFGVIVLEIISGKKNNDFDQPSASSLIGYVWELWRKDRALEVVDPAVEESYLPHEALKCIQIALLCVQEDVMDRPTMLDVVFMLNNDMALPYPRQPGFIFYRTYNPNSIVREEGSSSINTITITTTLAR</sequence>
<keyword evidence="9" id="KW-1015">Disulfide bond</keyword>
<dbReference type="Pfam" id="PF01453">
    <property type="entry name" value="B_lectin"/>
    <property type="match status" value="1"/>
</dbReference>
<keyword evidence="15" id="KW-0472">Membrane</keyword>
<keyword evidence="2" id="KW-1003">Cell membrane</keyword>
<feature type="signal peptide" evidence="16">
    <location>
        <begin position="1"/>
        <end position="23"/>
    </location>
</feature>
<dbReference type="Pfam" id="PF07714">
    <property type="entry name" value="PK_Tyr_Ser-Thr"/>
    <property type="match status" value="1"/>
</dbReference>
<dbReference type="AlphaFoldDB" id="A0AAV8U3M4"/>
<dbReference type="PROSITE" id="PS50011">
    <property type="entry name" value="PROTEIN_KINASE_DOM"/>
    <property type="match status" value="1"/>
</dbReference>
<dbReference type="GO" id="GO:0005524">
    <property type="term" value="F:ATP binding"/>
    <property type="evidence" value="ECO:0007669"/>
    <property type="project" value="UniProtKB-UniRule"/>
</dbReference>
<dbReference type="FunFam" id="3.30.200.20:FF:000195">
    <property type="entry name" value="G-type lectin S-receptor-like serine/threonine-protein kinase"/>
    <property type="match status" value="1"/>
</dbReference>
<dbReference type="Gene3D" id="3.30.200.20">
    <property type="entry name" value="Phosphorylase Kinase, domain 1"/>
    <property type="match status" value="1"/>
</dbReference>
<evidence type="ECO:0000256" key="7">
    <source>
        <dbReference type="ARBA" id="ARBA00022777"/>
    </source>
</evidence>
<dbReference type="Gene3D" id="2.90.10.10">
    <property type="entry name" value="Bulb-type lectin domain"/>
    <property type="match status" value="1"/>
</dbReference>
<accession>A0AAV8U3M4</accession>
<dbReference type="InterPro" id="IPR008271">
    <property type="entry name" value="Ser/Thr_kinase_AS"/>
</dbReference>